<organism evidence="1 2">
    <name type="scientific">Plasmopara halstedii</name>
    <name type="common">Downy mildew of sunflower</name>
    <dbReference type="NCBI Taxonomy" id="4781"/>
    <lineage>
        <taxon>Eukaryota</taxon>
        <taxon>Sar</taxon>
        <taxon>Stramenopiles</taxon>
        <taxon>Oomycota</taxon>
        <taxon>Peronosporomycetes</taxon>
        <taxon>Peronosporales</taxon>
        <taxon>Peronosporaceae</taxon>
        <taxon>Plasmopara</taxon>
    </lineage>
</organism>
<proteinExistence type="predicted"/>
<sequence length="91" mass="10573">MTAVIFQSGFRFQQFLRATVSAYRQRVYHEIVTSLNRDSPILVFNFISIYGLRHQHEMQLPILTLVVERIKRLSACVTVGNSKGFRSSQRL</sequence>
<dbReference type="EMBL" id="CCYD01002371">
    <property type="protein sequence ID" value="CEG47044.1"/>
    <property type="molecule type" value="Genomic_DNA"/>
</dbReference>
<name>A0A0P1B075_PLAHL</name>
<accession>A0A0P1B075</accession>
<dbReference type="AlphaFoldDB" id="A0A0P1B075"/>
<protein>
    <submittedName>
        <fullName evidence="1">Uncharacterized protein</fullName>
    </submittedName>
</protein>
<dbReference type="Proteomes" id="UP000054928">
    <property type="component" value="Unassembled WGS sequence"/>
</dbReference>
<dbReference type="RefSeq" id="XP_024583413.1">
    <property type="nucleotide sequence ID" value="XM_024717967.1"/>
</dbReference>
<evidence type="ECO:0000313" key="1">
    <source>
        <dbReference type="EMBL" id="CEG47044.1"/>
    </source>
</evidence>
<evidence type="ECO:0000313" key="2">
    <source>
        <dbReference type="Proteomes" id="UP000054928"/>
    </source>
</evidence>
<keyword evidence="2" id="KW-1185">Reference proteome</keyword>
<reference evidence="2" key="1">
    <citation type="submission" date="2014-09" db="EMBL/GenBank/DDBJ databases">
        <authorList>
            <person name="Sharma Rahul"/>
            <person name="Thines Marco"/>
        </authorList>
    </citation>
    <scope>NUCLEOTIDE SEQUENCE [LARGE SCALE GENOMIC DNA]</scope>
</reference>
<dbReference type="GeneID" id="36398762"/>